<dbReference type="EMBL" id="BKCJ010117232">
    <property type="protein sequence ID" value="GEX58620.1"/>
    <property type="molecule type" value="Genomic_DNA"/>
</dbReference>
<proteinExistence type="predicted"/>
<reference evidence="2" key="1">
    <citation type="journal article" date="2019" name="Sci. Rep.">
        <title>Draft genome of Tanacetum cinerariifolium, the natural source of mosquito coil.</title>
        <authorList>
            <person name="Yamashiro T."/>
            <person name="Shiraishi A."/>
            <person name="Satake H."/>
            <person name="Nakayama K."/>
        </authorList>
    </citation>
    <scope>NUCLEOTIDE SEQUENCE</scope>
</reference>
<keyword evidence="2" id="KW-0808">Transferase</keyword>
<dbReference type="AlphaFoldDB" id="A0A699H868"/>
<dbReference type="PANTHER" id="PTHR37610:SF6">
    <property type="entry name" value="GAG-POLYPEPTIDE OF LTR COPIA-TYPE-RELATED"/>
    <property type="match status" value="1"/>
</dbReference>
<name>A0A699H868_TANCI</name>
<evidence type="ECO:0000259" key="1">
    <source>
        <dbReference type="Pfam" id="PF22936"/>
    </source>
</evidence>
<dbReference type="InterPro" id="IPR054722">
    <property type="entry name" value="PolX-like_BBD"/>
</dbReference>
<gene>
    <name evidence="2" type="ORF">Tci_330595</name>
</gene>
<feature type="domain" description="Retrovirus-related Pol polyprotein from transposon TNT 1-94-like beta-barrel" evidence="1">
    <location>
        <begin position="286"/>
        <end position="361"/>
    </location>
</feature>
<comment type="caution">
    <text evidence="2">The sequence shown here is derived from an EMBL/GenBank/DDBJ whole genome shotgun (WGS) entry which is preliminary data.</text>
</comment>
<dbReference type="GO" id="GO:0016301">
    <property type="term" value="F:kinase activity"/>
    <property type="evidence" value="ECO:0007669"/>
    <property type="project" value="UniProtKB-KW"/>
</dbReference>
<organism evidence="2">
    <name type="scientific">Tanacetum cinerariifolium</name>
    <name type="common">Dalmatian daisy</name>
    <name type="synonym">Chrysanthemum cinerariifolium</name>
    <dbReference type="NCBI Taxonomy" id="118510"/>
    <lineage>
        <taxon>Eukaryota</taxon>
        <taxon>Viridiplantae</taxon>
        <taxon>Streptophyta</taxon>
        <taxon>Embryophyta</taxon>
        <taxon>Tracheophyta</taxon>
        <taxon>Spermatophyta</taxon>
        <taxon>Magnoliopsida</taxon>
        <taxon>eudicotyledons</taxon>
        <taxon>Gunneridae</taxon>
        <taxon>Pentapetalae</taxon>
        <taxon>asterids</taxon>
        <taxon>campanulids</taxon>
        <taxon>Asterales</taxon>
        <taxon>Asteraceae</taxon>
        <taxon>Asteroideae</taxon>
        <taxon>Anthemideae</taxon>
        <taxon>Anthemidinae</taxon>
        <taxon>Tanacetum</taxon>
    </lineage>
</organism>
<sequence>MEIGLSTKRKLGFVKGTIPKPVVLPVRAKNSVARAPNATNIEIWETCNNLVFSWIMSSVYASIAKSVMFISTASEIWSQLETGFSISNGSKKYKLSKDVFGISQQGVSVSAYYTKMKCIWEELDSLFSLPRLTTISPELSVFLTDVERQKEEQRLFQFLNRLDDCYSLQRSQLLLINHLPSVENACAVIQQEDYQKDVFNSGLPVIESTVLLSKIIGKDKCSICGFKWYPPDKCWEKVGYPVWHHKNVLKDMKPEASSGDCTDDELEFVAGMICLNVATNNALFYWRLDTGATDYMTPYCRDMTNAKILEILPKITLPNRDSSEITQIGQVRLQNGIVLKDALCVPTLKFSILFVPKLTKDNNCVAILFPNFCVIQDLGTRKVQGLGRKIGGMHHLLNVPIDHLDAKLKMEVVNSTSLFSCSADAFSRATWTYLTVHKSNALEIIKAFLKFVELQFNTKGCRCVKKMINGCTCAFRWRAQMFSK</sequence>
<keyword evidence="2" id="KW-0675">Receptor</keyword>
<accession>A0A699H868</accession>
<evidence type="ECO:0000313" key="2">
    <source>
        <dbReference type="EMBL" id="GEX58620.1"/>
    </source>
</evidence>
<feature type="non-terminal residue" evidence="2">
    <location>
        <position position="484"/>
    </location>
</feature>
<keyword evidence="2" id="KW-0418">Kinase</keyword>
<dbReference type="Pfam" id="PF22936">
    <property type="entry name" value="Pol_BBD"/>
    <property type="match status" value="1"/>
</dbReference>
<dbReference type="PANTHER" id="PTHR37610">
    <property type="entry name" value="CCHC-TYPE DOMAIN-CONTAINING PROTEIN"/>
    <property type="match status" value="1"/>
</dbReference>
<protein>
    <submittedName>
        <fullName evidence="2">Cysteine-rich RLK (Receptor-like protein kinase) 8</fullName>
    </submittedName>
</protein>